<comment type="subcellular location">
    <subcellularLocation>
        <location evidence="1">Periplasm</location>
    </subcellularLocation>
</comment>
<evidence type="ECO:0000313" key="6">
    <source>
        <dbReference type="Proteomes" id="UP000199502"/>
    </source>
</evidence>
<comment type="similarity">
    <text evidence="2">Belongs to the bacterial solute-binding protein 5 family.</text>
</comment>
<evidence type="ECO:0000313" key="5">
    <source>
        <dbReference type="EMBL" id="SCX96513.1"/>
    </source>
</evidence>
<dbReference type="STRING" id="336292.SAMN05660710_00373"/>
<dbReference type="GO" id="GO:0015833">
    <property type="term" value="P:peptide transport"/>
    <property type="evidence" value="ECO:0007669"/>
    <property type="project" value="TreeGrafter"/>
</dbReference>
<sequence>MSEAVDIADNDNKPGQRVMRIFENLNNCAIPRRAAVIAALAFGVAAMPLASLAAPAHGIAMYGEPALEPGFAHLPYADPDAPEGGSIRLAEPGGFDSLKPWVLKGNAAWGVGVHVAESLMIRSIDEPFTLYGLLAETVETAPDRAWVEFTLRPEARFSDGSPVTVEDVMWSYETLGTEGHPRYHGAWSRVASMEQTGERSIRFTFSEIDRELPLLMGLRPILKKAQWEGKDFAESSLEAPIGSGAYVIDRVDAGRSVTFRRNPDYWGKDLPVTQGLYNFDTIRYDYFGDANAMFEAFKAGEVTLWRELSAQRWATEFDFPAAARGEIVKTEIPNERPSGIMGLLMNTRNPIFADWRVRQAMIEMFNFRFINQTLNGGADPRIASYFSNSTLGMGEGAATGRVRELLEPFAADLPPGTLEGYVLPEGTERAMDRGAVRRALALMDEAGWWVQDGQMRNADGQPFAFEILLNQSGTAMRTSSETQQIVNIFIEALRPLGVTPRVTLLDSAQFIERTNNYQFDMTWYERGLSLSPGNEQRLYWGANGVTEPGTRNWMGMASPAAEAMIDTMLASEEAEDFTAAVQALDRILTAGRYVIPVSFSPVSRLAHAADLKFPEETPIYGDWPGFLPETWWQEAN</sequence>
<reference evidence="5 6" key="1">
    <citation type="submission" date="2016-10" db="EMBL/GenBank/DDBJ databases">
        <authorList>
            <person name="de Groot N.N."/>
        </authorList>
    </citation>
    <scope>NUCLEOTIDE SEQUENCE [LARGE SCALE GENOMIC DNA]</scope>
    <source>
        <strain evidence="5 6">CGMCC 1.8925</strain>
    </source>
</reference>
<evidence type="ECO:0000256" key="2">
    <source>
        <dbReference type="ARBA" id="ARBA00005695"/>
    </source>
</evidence>
<dbReference type="Pfam" id="PF00496">
    <property type="entry name" value="SBP_bac_5"/>
    <property type="match status" value="1"/>
</dbReference>
<proteinExistence type="inferred from homology"/>
<name>A0A1G5C285_9RHOB</name>
<evidence type="ECO:0000259" key="4">
    <source>
        <dbReference type="Pfam" id="PF00496"/>
    </source>
</evidence>
<accession>A0A1G5C285</accession>
<dbReference type="GO" id="GO:1904680">
    <property type="term" value="F:peptide transmembrane transporter activity"/>
    <property type="evidence" value="ECO:0007669"/>
    <property type="project" value="TreeGrafter"/>
</dbReference>
<keyword evidence="6" id="KW-1185">Reference proteome</keyword>
<dbReference type="PANTHER" id="PTHR30290:SF64">
    <property type="entry name" value="ABC TRANSPORTER PERIPLASMIC BINDING PROTEIN"/>
    <property type="match status" value="1"/>
</dbReference>
<dbReference type="Proteomes" id="UP000199502">
    <property type="component" value="Unassembled WGS sequence"/>
</dbReference>
<dbReference type="InterPro" id="IPR030678">
    <property type="entry name" value="Peptide/Ni-bd"/>
</dbReference>
<dbReference type="EMBL" id="FMVT01000001">
    <property type="protein sequence ID" value="SCX96513.1"/>
    <property type="molecule type" value="Genomic_DNA"/>
</dbReference>
<dbReference type="GO" id="GO:0042884">
    <property type="term" value="P:microcin transport"/>
    <property type="evidence" value="ECO:0007669"/>
    <property type="project" value="TreeGrafter"/>
</dbReference>
<protein>
    <submittedName>
        <fullName evidence="5">Peptide/nickel transport system substrate-binding protein</fullName>
    </submittedName>
</protein>
<organism evidence="5 6">
    <name type="scientific">Paracoccus tibetensis</name>
    <dbReference type="NCBI Taxonomy" id="336292"/>
    <lineage>
        <taxon>Bacteria</taxon>
        <taxon>Pseudomonadati</taxon>
        <taxon>Pseudomonadota</taxon>
        <taxon>Alphaproteobacteria</taxon>
        <taxon>Rhodobacterales</taxon>
        <taxon>Paracoccaceae</taxon>
        <taxon>Paracoccus</taxon>
    </lineage>
</organism>
<feature type="domain" description="Solute-binding protein family 5" evidence="4">
    <location>
        <begin position="130"/>
        <end position="537"/>
    </location>
</feature>
<evidence type="ECO:0000256" key="1">
    <source>
        <dbReference type="ARBA" id="ARBA00004418"/>
    </source>
</evidence>
<dbReference type="Gene3D" id="3.40.190.10">
    <property type="entry name" value="Periplasmic binding protein-like II"/>
    <property type="match status" value="1"/>
</dbReference>
<dbReference type="InterPro" id="IPR000914">
    <property type="entry name" value="SBP_5_dom"/>
</dbReference>
<dbReference type="SUPFAM" id="SSF53850">
    <property type="entry name" value="Periplasmic binding protein-like II"/>
    <property type="match status" value="1"/>
</dbReference>
<dbReference type="AlphaFoldDB" id="A0A1G5C285"/>
<dbReference type="Gene3D" id="3.10.105.10">
    <property type="entry name" value="Dipeptide-binding Protein, Domain 3"/>
    <property type="match status" value="1"/>
</dbReference>
<dbReference type="GO" id="GO:0043190">
    <property type="term" value="C:ATP-binding cassette (ABC) transporter complex"/>
    <property type="evidence" value="ECO:0007669"/>
    <property type="project" value="InterPro"/>
</dbReference>
<dbReference type="GO" id="GO:0030288">
    <property type="term" value="C:outer membrane-bounded periplasmic space"/>
    <property type="evidence" value="ECO:0007669"/>
    <property type="project" value="TreeGrafter"/>
</dbReference>
<dbReference type="InterPro" id="IPR039424">
    <property type="entry name" value="SBP_5"/>
</dbReference>
<dbReference type="PANTHER" id="PTHR30290">
    <property type="entry name" value="PERIPLASMIC BINDING COMPONENT OF ABC TRANSPORTER"/>
    <property type="match status" value="1"/>
</dbReference>
<evidence type="ECO:0000256" key="3">
    <source>
        <dbReference type="ARBA" id="ARBA00022729"/>
    </source>
</evidence>
<dbReference type="CDD" id="cd08497">
    <property type="entry name" value="MbnE-like"/>
    <property type="match status" value="1"/>
</dbReference>
<dbReference type="PIRSF" id="PIRSF002741">
    <property type="entry name" value="MppA"/>
    <property type="match status" value="1"/>
</dbReference>
<gene>
    <name evidence="5" type="ORF">SAMN05660710_00373</name>
</gene>
<keyword evidence="3" id="KW-0732">Signal</keyword>